<name>A0ABT2G212_9BACT</name>
<dbReference type="RefSeq" id="WP_259412967.1">
    <property type="nucleotide sequence ID" value="NZ_JANWGH010000001.1"/>
</dbReference>
<evidence type="ECO:0000256" key="1">
    <source>
        <dbReference type="SAM" id="Phobius"/>
    </source>
</evidence>
<dbReference type="EMBL" id="JANWGH010000001">
    <property type="protein sequence ID" value="MCS5489294.1"/>
    <property type="molecule type" value="Genomic_DNA"/>
</dbReference>
<dbReference type="Proteomes" id="UP001206788">
    <property type="component" value="Unassembled WGS sequence"/>
</dbReference>
<organism evidence="2 3">
    <name type="scientific">Algoriphagus limi</name>
    <dbReference type="NCBI Taxonomy" id="2975273"/>
    <lineage>
        <taxon>Bacteria</taxon>
        <taxon>Pseudomonadati</taxon>
        <taxon>Bacteroidota</taxon>
        <taxon>Cytophagia</taxon>
        <taxon>Cytophagales</taxon>
        <taxon>Cyclobacteriaceae</taxon>
        <taxon>Algoriphagus</taxon>
    </lineage>
</organism>
<keyword evidence="1" id="KW-0472">Membrane</keyword>
<protein>
    <recommendedName>
        <fullName evidence="4">Lipoprotein</fullName>
    </recommendedName>
</protein>
<keyword evidence="3" id="KW-1185">Reference proteome</keyword>
<comment type="caution">
    <text evidence="2">The sequence shown here is derived from an EMBL/GenBank/DDBJ whole genome shotgun (WGS) entry which is preliminary data.</text>
</comment>
<sequence length="210" mass="24225">MDPNSIIYRSIITFISSLLMLFVFTSCEDQEPRTPEMAIHYFPILKGNVWNYEVKQVYSDGTSSSPFYITYTMGDGRIDISSSSPSYDGAYQIMYIGSDSNIYNVVGEFLTTRYISRENSEQFLLSQRDGTVPAYQFMIGGKKRINSRDYIYAKDSIINPNTSVRVRVYTFGKGIGITEIRTLYYYTNSLGEYLKSDYERVQSLISYELR</sequence>
<evidence type="ECO:0000313" key="2">
    <source>
        <dbReference type="EMBL" id="MCS5489294.1"/>
    </source>
</evidence>
<evidence type="ECO:0008006" key="4">
    <source>
        <dbReference type="Google" id="ProtNLM"/>
    </source>
</evidence>
<feature type="transmembrane region" description="Helical" evidence="1">
    <location>
        <begin position="6"/>
        <end position="27"/>
    </location>
</feature>
<gene>
    <name evidence="2" type="ORF">NY014_02565</name>
</gene>
<keyword evidence="1" id="KW-0812">Transmembrane</keyword>
<proteinExistence type="predicted"/>
<reference evidence="2 3" key="1">
    <citation type="submission" date="2022-08" db="EMBL/GenBank/DDBJ databases">
        <title>Algoriphagus sp. CAU 1643 isolated from mud.</title>
        <authorList>
            <person name="Kim W."/>
        </authorList>
    </citation>
    <scope>NUCLEOTIDE SEQUENCE [LARGE SCALE GENOMIC DNA]</scope>
    <source>
        <strain evidence="2 3">CAU 1643</strain>
    </source>
</reference>
<keyword evidence="1" id="KW-1133">Transmembrane helix</keyword>
<accession>A0ABT2G212</accession>
<evidence type="ECO:0000313" key="3">
    <source>
        <dbReference type="Proteomes" id="UP001206788"/>
    </source>
</evidence>